<accession>F0GVK1</accession>
<evidence type="ECO:0000313" key="2">
    <source>
        <dbReference type="EMBL" id="EGC82160.1"/>
    </source>
</evidence>
<sequence>MLSIGLVILALKKQEDTFTVIGIVLMLAMLIILFEFSLF</sequence>
<evidence type="ECO:0000256" key="1">
    <source>
        <dbReference type="SAM" id="Phobius"/>
    </source>
</evidence>
<feature type="transmembrane region" description="Helical" evidence="1">
    <location>
        <begin position="20"/>
        <end position="38"/>
    </location>
</feature>
<dbReference type="STRING" id="879305.HMPREF9290_0834"/>
<keyword evidence="1" id="KW-0472">Membrane</keyword>
<gene>
    <name evidence="2" type="ORF">HMPREF9290_0834</name>
</gene>
<dbReference type="PATRIC" id="fig|879305.3.peg.831"/>
<keyword evidence="1" id="KW-0812">Transmembrane</keyword>
<protein>
    <submittedName>
        <fullName evidence="2">Uncharacterized protein</fullName>
    </submittedName>
</protein>
<evidence type="ECO:0000313" key="3">
    <source>
        <dbReference type="Proteomes" id="UP000005286"/>
    </source>
</evidence>
<dbReference type="AlphaFoldDB" id="F0GVK1"/>
<keyword evidence="3" id="KW-1185">Reference proteome</keyword>
<proteinExistence type="predicted"/>
<comment type="caution">
    <text evidence="2">The sequence shown here is derived from an EMBL/GenBank/DDBJ whole genome shotgun (WGS) entry which is preliminary data.</text>
</comment>
<keyword evidence="1" id="KW-1133">Transmembrane helix</keyword>
<dbReference type="Proteomes" id="UP000005286">
    <property type="component" value="Unassembled WGS sequence"/>
</dbReference>
<reference evidence="2 3" key="1">
    <citation type="submission" date="2011-01" db="EMBL/GenBank/DDBJ databases">
        <authorList>
            <person name="Durkin A.S."/>
            <person name="Madupu R."/>
            <person name="Torralba M."/>
            <person name="Gillis M."/>
            <person name="Methe B."/>
            <person name="Sutton G."/>
            <person name="Nelson K.E."/>
        </authorList>
    </citation>
    <scope>NUCLEOTIDE SEQUENCE [LARGE SCALE GENOMIC DNA]</scope>
    <source>
        <strain evidence="2 3">ACS-065-V-Col13</strain>
    </source>
</reference>
<dbReference type="EMBL" id="AEXM01000016">
    <property type="protein sequence ID" value="EGC82160.1"/>
    <property type="molecule type" value="Genomic_DNA"/>
</dbReference>
<name>F0GVK1_9FIRM</name>
<organism evidence="2 3">
    <name type="scientific">Anaerococcus prevotii ACS-065-V-Col13</name>
    <dbReference type="NCBI Taxonomy" id="879305"/>
    <lineage>
        <taxon>Bacteria</taxon>
        <taxon>Bacillati</taxon>
        <taxon>Bacillota</taxon>
        <taxon>Tissierellia</taxon>
        <taxon>Tissierellales</taxon>
        <taxon>Peptoniphilaceae</taxon>
        <taxon>Anaerococcus</taxon>
    </lineage>
</organism>